<proteinExistence type="predicted"/>
<evidence type="ECO:0000259" key="3">
    <source>
        <dbReference type="SMART" id="SM00062"/>
    </source>
</evidence>
<keyword evidence="1 2" id="KW-0732">Signal</keyword>
<feature type="domain" description="Solute-binding protein family 3/N-terminal" evidence="3">
    <location>
        <begin position="31"/>
        <end position="266"/>
    </location>
</feature>
<evidence type="ECO:0000256" key="1">
    <source>
        <dbReference type="ARBA" id="ARBA00022729"/>
    </source>
</evidence>
<dbReference type="Gene3D" id="3.40.190.10">
    <property type="entry name" value="Periplasmic binding protein-like II"/>
    <property type="match status" value="2"/>
</dbReference>
<dbReference type="PANTHER" id="PTHR35936">
    <property type="entry name" value="MEMBRANE-BOUND LYTIC MUREIN TRANSGLYCOSYLASE F"/>
    <property type="match status" value="1"/>
</dbReference>
<dbReference type="PANTHER" id="PTHR35936:SF19">
    <property type="entry name" value="AMINO-ACID-BINDING PROTEIN YXEM-RELATED"/>
    <property type="match status" value="1"/>
</dbReference>
<evidence type="ECO:0000256" key="2">
    <source>
        <dbReference type="SAM" id="SignalP"/>
    </source>
</evidence>
<feature type="chain" id="PRO_5007999671" evidence="2">
    <location>
        <begin position="27"/>
        <end position="271"/>
    </location>
</feature>
<gene>
    <name evidence="4" type="ORF">A0O21_07325</name>
</gene>
<dbReference type="KEGG" id="spat:A0O21_07325"/>
<organism evidence="4 5">
    <name type="scientific">Streptococcus pantholopis</name>
    <dbReference type="NCBI Taxonomy" id="1811193"/>
    <lineage>
        <taxon>Bacteria</taxon>
        <taxon>Bacillati</taxon>
        <taxon>Bacillota</taxon>
        <taxon>Bacilli</taxon>
        <taxon>Lactobacillales</taxon>
        <taxon>Streptococcaceae</taxon>
        <taxon>Streptococcus</taxon>
    </lineage>
</organism>
<name>A0A172Q8T9_9STRE</name>
<reference evidence="5" key="2">
    <citation type="submission" date="2016-03" db="EMBL/GenBank/DDBJ databases">
        <title>Streptococcus antelopensis sp. nov., isolated from the feces of the Tibetan antelope (Pantholops hodgsonii) in Hoh Xil National Nature Reserve, Qinghai, China.</title>
        <authorList>
            <person name="Bai X."/>
        </authorList>
    </citation>
    <scope>NUCLEOTIDE SEQUENCE [LARGE SCALE GENOMIC DNA]</scope>
    <source>
        <strain evidence="5">TA 26</strain>
    </source>
</reference>
<dbReference type="SMART" id="SM00062">
    <property type="entry name" value="PBPb"/>
    <property type="match status" value="1"/>
</dbReference>
<evidence type="ECO:0000313" key="5">
    <source>
        <dbReference type="Proteomes" id="UP000077317"/>
    </source>
</evidence>
<dbReference type="STRING" id="1811193.A0O21_07325"/>
<dbReference type="OrthoDB" id="8613538at2"/>
<evidence type="ECO:0000313" key="4">
    <source>
        <dbReference type="EMBL" id="AND79837.1"/>
    </source>
</evidence>
<dbReference type="AlphaFoldDB" id="A0A172Q8T9"/>
<keyword evidence="5" id="KW-1185">Reference proteome</keyword>
<dbReference type="SUPFAM" id="SSF53850">
    <property type="entry name" value="Periplasmic binding protein-like II"/>
    <property type="match status" value="1"/>
</dbReference>
<dbReference type="Pfam" id="PF00497">
    <property type="entry name" value="SBP_bac_3"/>
    <property type="match status" value="1"/>
</dbReference>
<reference evidence="4 5" key="1">
    <citation type="journal article" date="2016" name="Int. J. Syst. Evol. Microbiol.">
        <title>Streptococcuspantholopis sp. nov., isolated from faeces of the Tibetan antelope (Pantholops hodgsonii).</title>
        <authorList>
            <person name="Bai X."/>
            <person name="Xiong Y."/>
            <person name="Lu S."/>
            <person name="Jin D."/>
            <person name="Lai X."/>
            <person name="Yang J."/>
            <person name="Niu L."/>
            <person name="Hu S."/>
            <person name="Meng X."/>
            <person name="Pu J."/>
            <person name="Ye C."/>
            <person name="Xu J."/>
        </authorList>
    </citation>
    <scope>NUCLEOTIDE SEQUENCE [LARGE SCALE GENOMIC DNA]</scope>
    <source>
        <strain evidence="4 5">TA 26</strain>
    </source>
</reference>
<feature type="signal peptide" evidence="2">
    <location>
        <begin position="1"/>
        <end position="26"/>
    </location>
</feature>
<dbReference type="Proteomes" id="UP000077317">
    <property type="component" value="Chromosome"/>
</dbReference>
<sequence length="271" mass="30254">MKKWIERLLLGVILASLVLLPHKADAAGKTTITVATDSDTAPFTYKSNNKFKGYDIDVVKAIFKDSKQYKLKFQTIPFDSILTGLDAGKYQMAANDFNYNEERAEKYLFSNPISKSNYAVTSAKGQSFKRLEDLSGKSTEVLSGSNYAQVLENWNSANPDKKAIDINYVSGTTGITTRLQHIENGKIDFILYDAISSAYIVDDQGLDLKVSQIEEEIGGETDGLEYLLFPKDEEGEKLQQYVNKRLAELKKDGTLAKLSKKYFGGDYVSDL</sequence>
<dbReference type="InterPro" id="IPR001638">
    <property type="entry name" value="Solute-binding_3/MltF_N"/>
</dbReference>
<protein>
    <submittedName>
        <fullName evidence="4">Amino acid ABC transporter substrate-binding protein</fullName>
    </submittedName>
</protein>
<accession>A0A172Q8T9</accession>
<dbReference type="EMBL" id="CP014699">
    <property type="protein sequence ID" value="AND79837.1"/>
    <property type="molecule type" value="Genomic_DNA"/>
</dbReference>
<dbReference type="RefSeq" id="WP_067063651.1">
    <property type="nucleotide sequence ID" value="NZ_CP014699.1"/>
</dbReference>
<dbReference type="CDD" id="cd13710">
    <property type="entry name" value="PBP2_TcyK"/>
    <property type="match status" value="1"/>
</dbReference>